<dbReference type="InterPro" id="IPR027417">
    <property type="entry name" value="P-loop_NTPase"/>
</dbReference>
<evidence type="ECO:0000313" key="14">
    <source>
        <dbReference type="EMBL" id="MET4722930.1"/>
    </source>
</evidence>
<dbReference type="SMART" id="SM00382">
    <property type="entry name" value="AAA"/>
    <property type="match status" value="1"/>
</dbReference>
<dbReference type="InterPro" id="IPR003838">
    <property type="entry name" value="ABC3_permease_C"/>
</dbReference>
<feature type="domain" description="ABC transporter" evidence="13">
    <location>
        <begin position="24"/>
        <end position="261"/>
    </location>
</feature>
<accession>A0ABV2S175</accession>
<evidence type="ECO:0000256" key="1">
    <source>
        <dbReference type="ARBA" id="ARBA00004429"/>
    </source>
</evidence>
<dbReference type="Gene3D" id="3.40.50.300">
    <property type="entry name" value="P-loop containing nucleotide triphosphate hydrolases"/>
    <property type="match status" value="1"/>
</dbReference>
<keyword evidence="9 12" id="KW-0472">Membrane</keyword>
<evidence type="ECO:0000256" key="7">
    <source>
        <dbReference type="ARBA" id="ARBA00022840"/>
    </source>
</evidence>
<dbReference type="Proteomes" id="UP001549291">
    <property type="component" value="Unassembled WGS sequence"/>
</dbReference>
<evidence type="ECO:0000256" key="6">
    <source>
        <dbReference type="ARBA" id="ARBA00022741"/>
    </source>
</evidence>
<keyword evidence="8 12" id="KW-1133">Transmembrane helix</keyword>
<organism evidence="14 15">
    <name type="scientific">Bradyrhizobium japonicum</name>
    <dbReference type="NCBI Taxonomy" id="375"/>
    <lineage>
        <taxon>Bacteria</taxon>
        <taxon>Pseudomonadati</taxon>
        <taxon>Pseudomonadota</taxon>
        <taxon>Alphaproteobacteria</taxon>
        <taxon>Hyphomicrobiales</taxon>
        <taxon>Nitrobacteraceae</taxon>
        <taxon>Bradyrhizobium</taxon>
    </lineage>
</organism>
<keyword evidence="7 14" id="KW-0067">ATP-binding</keyword>
<keyword evidence="6" id="KW-0547">Nucleotide-binding</keyword>
<feature type="transmembrane region" description="Helical" evidence="12">
    <location>
        <begin position="621"/>
        <end position="641"/>
    </location>
</feature>
<feature type="transmembrane region" description="Helical" evidence="12">
    <location>
        <begin position="592"/>
        <end position="615"/>
    </location>
</feature>
<keyword evidence="3" id="KW-1003">Cell membrane</keyword>
<evidence type="ECO:0000256" key="3">
    <source>
        <dbReference type="ARBA" id="ARBA00022475"/>
    </source>
</evidence>
<keyword evidence="2" id="KW-0813">Transport</keyword>
<keyword evidence="5 12" id="KW-0812">Transmembrane</keyword>
<evidence type="ECO:0000256" key="5">
    <source>
        <dbReference type="ARBA" id="ARBA00022692"/>
    </source>
</evidence>
<dbReference type="Pfam" id="PF00005">
    <property type="entry name" value="ABC_tran"/>
    <property type="match status" value="1"/>
</dbReference>
<comment type="subcellular location">
    <subcellularLocation>
        <location evidence="1">Cell inner membrane</location>
        <topology evidence="1">Multi-pass membrane protein</topology>
    </subcellularLocation>
</comment>
<dbReference type="RefSeq" id="WP_080584097.1">
    <property type="nucleotide sequence ID" value="NZ_CP066351.1"/>
</dbReference>
<evidence type="ECO:0000259" key="13">
    <source>
        <dbReference type="PROSITE" id="PS50893"/>
    </source>
</evidence>
<comment type="similarity">
    <text evidence="11">Belongs to the ABC transporter superfamily. Macrolide exporter (TC 3.A.1.122) family.</text>
</comment>
<evidence type="ECO:0000256" key="12">
    <source>
        <dbReference type="SAM" id="Phobius"/>
    </source>
</evidence>
<name>A0ABV2S175_BRAJP</name>
<feature type="transmembrane region" description="Helical" evidence="12">
    <location>
        <begin position="534"/>
        <end position="560"/>
    </location>
</feature>
<comment type="caution">
    <text evidence="14">The sequence shown here is derived from an EMBL/GenBank/DDBJ whole genome shotgun (WGS) entry which is preliminary data.</text>
</comment>
<dbReference type="InterPro" id="IPR003439">
    <property type="entry name" value="ABC_transporter-like_ATP-bd"/>
</dbReference>
<comment type="function">
    <text evidence="10">Involved in beta-(1--&gt;2)glucan export. Transmembrane domains (TMD) form a pore in the inner membrane and the ATP-binding domain (NBD) is responsible for energy generation.</text>
</comment>
<dbReference type="Pfam" id="PF02687">
    <property type="entry name" value="FtsX"/>
    <property type="match status" value="1"/>
</dbReference>
<keyword evidence="4" id="KW-0997">Cell inner membrane</keyword>
<dbReference type="PROSITE" id="PS50893">
    <property type="entry name" value="ABC_TRANSPORTER_2"/>
    <property type="match status" value="1"/>
</dbReference>
<dbReference type="Pfam" id="PF12704">
    <property type="entry name" value="MacB_PCD"/>
    <property type="match status" value="1"/>
</dbReference>
<dbReference type="PANTHER" id="PTHR24220:SF86">
    <property type="entry name" value="ABC TRANSPORTER ABCH.1"/>
    <property type="match status" value="1"/>
</dbReference>
<evidence type="ECO:0000256" key="2">
    <source>
        <dbReference type="ARBA" id="ARBA00022448"/>
    </source>
</evidence>
<dbReference type="InterPro" id="IPR003593">
    <property type="entry name" value="AAA+_ATPase"/>
</dbReference>
<dbReference type="InterPro" id="IPR025857">
    <property type="entry name" value="MacB_PCD"/>
</dbReference>
<protein>
    <submittedName>
        <fullName evidence="14">Macrolide transport system ATP-binding/permease protein</fullName>
    </submittedName>
</protein>
<evidence type="ECO:0000256" key="11">
    <source>
        <dbReference type="ARBA" id="ARBA00038388"/>
    </source>
</evidence>
<reference evidence="14 15" key="1">
    <citation type="submission" date="2024-06" db="EMBL/GenBank/DDBJ databases">
        <title>Genomic Encyclopedia of Type Strains, Phase V (KMG-V): Genome sequencing to study the core and pangenomes of soil and plant-associated prokaryotes.</title>
        <authorList>
            <person name="Whitman W."/>
        </authorList>
    </citation>
    <scope>NUCLEOTIDE SEQUENCE [LARGE SCALE GENOMIC DNA]</scope>
    <source>
        <strain evidence="14 15">USDA 160</strain>
    </source>
</reference>
<evidence type="ECO:0000256" key="10">
    <source>
        <dbReference type="ARBA" id="ARBA00024722"/>
    </source>
</evidence>
<dbReference type="InterPro" id="IPR017871">
    <property type="entry name" value="ABC_transporter-like_CS"/>
</dbReference>
<evidence type="ECO:0000256" key="8">
    <source>
        <dbReference type="ARBA" id="ARBA00022989"/>
    </source>
</evidence>
<dbReference type="SUPFAM" id="SSF52540">
    <property type="entry name" value="P-loop containing nucleoside triphosphate hydrolases"/>
    <property type="match status" value="1"/>
</dbReference>
<dbReference type="PROSITE" id="PS00211">
    <property type="entry name" value="ABC_TRANSPORTER_1"/>
    <property type="match status" value="1"/>
</dbReference>
<sequence length="657" mass="69852">MTPTATIRRELPAEAVAADPNHVLDLRKVCRQFGTDPAVNALVDVDLVVRRGEWLSITGPSGSGKSTLLNMLGCLDRPTSGEFLLDGVETTKLSENERAGLRSRRIGFIFQSFHLLPYRTVLENVMLAEVYRRRTGQGRRERALAEIRRVGLAHRAEFLPSKLSGGERQRVAIARALMGSPSLLLCDEPTGNLDSKNTESILDFFTELNKEGMTIVVVTHDENVAARASRRVNMKDGELLGGGEPALSTPSKKRFAASGITTRDLITESIAGAIARPARMALTVLGIVIGMSALVATVGLTRTAGNRIISQFDQLAATELFISARPGGATGTIDPRAIPWDAPERLVRLNGVVAAGLLSDVNVHDALVSASPVVDPANQTAIRLAVRAASPDLLRAVRGELASGRFLDDGHSIRADRVAVLGPDAARRLGIGGVERLPAIYVGDELYLVIGILRDVVRKPELLGSVIIPEGTARRYFGLFGPGLVVVETKIGAASLIALQARAALRPDDPRTLRVQLPQEPRRVRDDVQTDLNVMFLLLGGLSLVVGALGIANITLVGVMERTAEIGLRRAVGATRRHIAAQFLVESASMGIVGGLLGSSIGVMIVVGVSAYQVWTPVLDPLAPLLAPVVGGVIGLLSGVYPASRAAALEPADALRV</sequence>
<evidence type="ECO:0000313" key="15">
    <source>
        <dbReference type="Proteomes" id="UP001549291"/>
    </source>
</evidence>
<dbReference type="InterPro" id="IPR015854">
    <property type="entry name" value="ABC_transpr_LolD-like"/>
</dbReference>
<proteinExistence type="inferred from homology"/>
<evidence type="ECO:0000256" key="9">
    <source>
        <dbReference type="ARBA" id="ARBA00023136"/>
    </source>
</evidence>
<dbReference type="CDD" id="cd03255">
    <property type="entry name" value="ABC_MJ0796_LolCDE_FtsE"/>
    <property type="match status" value="1"/>
</dbReference>
<dbReference type="EMBL" id="JBEPTQ010000002">
    <property type="protein sequence ID" value="MET4722930.1"/>
    <property type="molecule type" value="Genomic_DNA"/>
</dbReference>
<dbReference type="PANTHER" id="PTHR24220">
    <property type="entry name" value="IMPORT ATP-BINDING PROTEIN"/>
    <property type="match status" value="1"/>
</dbReference>
<dbReference type="InterPro" id="IPR017911">
    <property type="entry name" value="MacB-like_ATP-bd"/>
</dbReference>
<dbReference type="GO" id="GO:0005524">
    <property type="term" value="F:ATP binding"/>
    <property type="evidence" value="ECO:0007669"/>
    <property type="project" value="UniProtKB-KW"/>
</dbReference>
<evidence type="ECO:0000256" key="4">
    <source>
        <dbReference type="ARBA" id="ARBA00022519"/>
    </source>
</evidence>
<feature type="transmembrane region" description="Helical" evidence="12">
    <location>
        <begin position="280"/>
        <end position="300"/>
    </location>
</feature>
<keyword evidence="15" id="KW-1185">Reference proteome</keyword>
<gene>
    <name evidence="14" type="ORF">ABIF63_007036</name>
</gene>